<feature type="domain" description="ABC transmembrane type-1" evidence="8">
    <location>
        <begin position="76"/>
        <end position="265"/>
    </location>
</feature>
<dbReference type="Proteomes" id="UP000199006">
    <property type="component" value="Unassembled WGS sequence"/>
</dbReference>
<organism evidence="9 10">
    <name type="scientific">Halanaerobium salsuginis</name>
    <dbReference type="NCBI Taxonomy" id="29563"/>
    <lineage>
        <taxon>Bacteria</taxon>
        <taxon>Bacillati</taxon>
        <taxon>Bacillota</taxon>
        <taxon>Clostridia</taxon>
        <taxon>Halanaerobiales</taxon>
        <taxon>Halanaerobiaceae</taxon>
        <taxon>Halanaerobium</taxon>
    </lineage>
</organism>
<evidence type="ECO:0000256" key="2">
    <source>
        <dbReference type="ARBA" id="ARBA00022448"/>
    </source>
</evidence>
<keyword evidence="2 7" id="KW-0813">Transport</keyword>
<accession>A0A1I4IQA4</accession>
<dbReference type="PANTHER" id="PTHR43744">
    <property type="entry name" value="ABC TRANSPORTER PERMEASE PROTEIN MG189-RELATED-RELATED"/>
    <property type="match status" value="1"/>
</dbReference>
<feature type="transmembrane region" description="Helical" evidence="7">
    <location>
        <begin position="48"/>
        <end position="68"/>
    </location>
</feature>
<keyword evidence="6 7" id="KW-0472">Membrane</keyword>
<evidence type="ECO:0000256" key="5">
    <source>
        <dbReference type="ARBA" id="ARBA00022989"/>
    </source>
</evidence>
<comment type="subcellular location">
    <subcellularLocation>
        <location evidence="1 7">Cell membrane</location>
        <topology evidence="1 7">Multi-pass membrane protein</topology>
    </subcellularLocation>
</comment>
<dbReference type="GO" id="GO:0005886">
    <property type="term" value="C:plasma membrane"/>
    <property type="evidence" value="ECO:0007669"/>
    <property type="project" value="UniProtKB-SubCell"/>
</dbReference>
<dbReference type="AlphaFoldDB" id="A0A1I4IQA4"/>
<dbReference type="SUPFAM" id="SSF161098">
    <property type="entry name" value="MetI-like"/>
    <property type="match status" value="1"/>
</dbReference>
<evidence type="ECO:0000256" key="6">
    <source>
        <dbReference type="ARBA" id="ARBA00023136"/>
    </source>
</evidence>
<keyword evidence="5 7" id="KW-1133">Transmembrane helix</keyword>
<reference evidence="9 10" key="1">
    <citation type="submission" date="2016-10" db="EMBL/GenBank/DDBJ databases">
        <authorList>
            <person name="de Groot N.N."/>
        </authorList>
    </citation>
    <scope>NUCLEOTIDE SEQUENCE [LARGE SCALE GENOMIC DNA]</scope>
    <source>
        <strain evidence="9 10">ATCC 51327</strain>
    </source>
</reference>
<feature type="transmembrane region" description="Helical" evidence="7">
    <location>
        <begin position="214"/>
        <end position="234"/>
    </location>
</feature>
<feature type="transmembrane region" description="Helical" evidence="7">
    <location>
        <begin position="246"/>
        <end position="265"/>
    </location>
</feature>
<feature type="transmembrane region" description="Helical" evidence="7">
    <location>
        <begin position="75"/>
        <end position="102"/>
    </location>
</feature>
<evidence type="ECO:0000256" key="4">
    <source>
        <dbReference type="ARBA" id="ARBA00022692"/>
    </source>
</evidence>
<keyword evidence="3" id="KW-1003">Cell membrane</keyword>
<keyword evidence="4 7" id="KW-0812">Transmembrane</keyword>
<gene>
    <name evidence="9" type="ORF">SAMN02983006_01473</name>
</gene>
<comment type="similarity">
    <text evidence="7">Belongs to the binding-protein-dependent transport system permease family.</text>
</comment>
<evidence type="ECO:0000256" key="7">
    <source>
        <dbReference type="RuleBase" id="RU363032"/>
    </source>
</evidence>
<feature type="transmembrane region" description="Helical" evidence="7">
    <location>
        <begin position="182"/>
        <end position="207"/>
    </location>
</feature>
<evidence type="ECO:0000313" key="9">
    <source>
        <dbReference type="EMBL" id="SFL56163.1"/>
    </source>
</evidence>
<dbReference type="Gene3D" id="1.10.3720.10">
    <property type="entry name" value="MetI-like"/>
    <property type="match status" value="1"/>
</dbReference>
<dbReference type="OrthoDB" id="9787837at2"/>
<dbReference type="GO" id="GO:0055085">
    <property type="term" value="P:transmembrane transport"/>
    <property type="evidence" value="ECO:0007669"/>
    <property type="project" value="InterPro"/>
</dbReference>
<dbReference type="InterPro" id="IPR035906">
    <property type="entry name" value="MetI-like_sf"/>
</dbReference>
<feature type="transmembrane region" description="Helical" evidence="7">
    <location>
        <begin position="15"/>
        <end position="36"/>
    </location>
</feature>
<evidence type="ECO:0000313" key="10">
    <source>
        <dbReference type="Proteomes" id="UP000199006"/>
    </source>
</evidence>
<dbReference type="PANTHER" id="PTHR43744:SF3">
    <property type="entry name" value="LACTOSE TRANSPORT SYSTEM PERMEASE PROTEIN LACG"/>
    <property type="match status" value="1"/>
</dbReference>
<evidence type="ECO:0000259" key="8">
    <source>
        <dbReference type="PROSITE" id="PS50928"/>
    </source>
</evidence>
<name>A0A1I4IQA4_9FIRM</name>
<keyword evidence="9" id="KW-0762">Sugar transport</keyword>
<dbReference type="InterPro" id="IPR000515">
    <property type="entry name" value="MetI-like"/>
</dbReference>
<feature type="transmembrane region" description="Helical" evidence="7">
    <location>
        <begin position="144"/>
        <end position="162"/>
    </location>
</feature>
<evidence type="ECO:0000256" key="1">
    <source>
        <dbReference type="ARBA" id="ARBA00004651"/>
    </source>
</evidence>
<dbReference type="RefSeq" id="WP_089861533.1">
    <property type="nucleotide sequence ID" value="NZ_FOTI01000018.1"/>
</dbReference>
<protein>
    <submittedName>
        <fullName evidence="9">Multiple sugar transport system permease protein</fullName>
    </submittedName>
</protein>
<keyword evidence="10" id="KW-1185">Reference proteome</keyword>
<dbReference type="PROSITE" id="PS50928">
    <property type="entry name" value="ABC_TM1"/>
    <property type="match status" value="1"/>
</dbReference>
<dbReference type="CDD" id="cd06261">
    <property type="entry name" value="TM_PBP2"/>
    <property type="match status" value="1"/>
</dbReference>
<dbReference type="STRING" id="29563.SAMN02983006_01473"/>
<dbReference type="EMBL" id="FOTI01000018">
    <property type="protein sequence ID" value="SFL56163.1"/>
    <property type="molecule type" value="Genomic_DNA"/>
</dbReference>
<sequence>MLSLESKKETITIKVLKYFCLIIISIFMILPFLWMISASFKSPGEINLLHYSLIPKNFTFSNYLYAFFKLNIWKYFFNSVVVAFFGVILQTIVCSLAAYALARFEFPGSVFLITIFIGTMMLPDAALMVPLFRILRTFGLINNYAGMILPIVPWGFSVFMLSEFFKEIPAELEESARIDGASALTIFTKIILPLSKPVFGAVFIFSFIMVWDQFIIPLLVANSQSIMTLPLWLANLSSETSSNRTIVAAATTLATIPSIIIFLLFQRNFIQGLTSGAVKG</sequence>
<feature type="transmembrane region" description="Helical" evidence="7">
    <location>
        <begin position="108"/>
        <end position="132"/>
    </location>
</feature>
<proteinExistence type="inferred from homology"/>
<evidence type="ECO:0000256" key="3">
    <source>
        <dbReference type="ARBA" id="ARBA00022475"/>
    </source>
</evidence>
<dbReference type="Pfam" id="PF00528">
    <property type="entry name" value="BPD_transp_1"/>
    <property type="match status" value="1"/>
</dbReference>